<gene>
    <name evidence="3" type="ORF">LMG31506_05135</name>
</gene>
<evidence type="ECO:0000313" key="3">
    <source>
        <dbReference type="EMBL" id="CAG2154597.1"/>
    </source>
</evidence>
<evidence type="ECO:0008006" key="5">
    <source>
        <dbReference type="Google" id="ProtNLM"/>
    </source>
</evidence>
<dbReference type="Proteomes" id="UP000672934">
    <property type="component" value="Unassembled WGS sequence"/>
</dbReference>
<evidence type="ECO:0000313" key="4">
    <source>
        <dbReference type="Proteomes" id="UP000672934"/>
    </source>
</evidence>
<protein>
    <recommendedName>
        <fullName evidence="5">Glycine zipper family protein</fullName>
    </recommendedName>
</protein>
<organism evidence="3 4">
    <name type="scientific">Cupriavidus yeoncheonensis</name>
    <dbReference type="NCBI Taxonomy" id="1462994"/>
    <lineage>
        <taxon>Bacteria</taxon>
        <taxon>Pseudomonadati</taxon>
        <taxon>Pseudomonadota</taxon>
        <taxon>Betaproteobacteria</taxon>
        <taxon>Burkholderiales</taxon>
        <taxon>Burkholderiaceae</taxon>
        <taxon>Cupriavidus</taxon>
    </lineage>
</organism>
<keyword evidence="2" id="KW-0812">Transmembrane</keyword>
<evidence type="ECO:0000256" key="2">
    <source>
        <dbReference type="SAM" id="Phobius"/>
    </source>
</evidence>
<accession>A0A916IXF4</accession>
<dbReference type="AlphaFoldDB" id="A0A916IXF4"/>
<keyword evidence="2" id="KW-1133">Transmembrane helix</keyword>
<feature type="transmembrane region" description="Helical" evidence="2">
    <location>
        <begin position="66"/>
        <end position="90"/>
    </location>
</feature>
<dbReference type="EMBL" id="CAJPUY010000022">
    <property type="protein sequence ID" value="CAG2154597.1"/>
    <property type="molecule type" value="Genomic_DNA"/>
</dbReference>
<feature type="transmembrane region" description="Helical" evidence="2">
    <location>
        <begin position="96"/>
        <end position="118"/>
    </location>
</feature>
<feature type="region of interest" description="Disordered" evidence="1">
    <location>
        <begin position="178"/>
        <end position="197"/>
    </location>
</feature>
<dbReference type="RefSeq" id="WP_211949987.1">
    <property type="nucleotide sequence ID" value="NZ_CAJPUY010000022.1"/>
</dbReference>
<keyword evidence="4" id="KW-1185">Reference proteome</keyword>
<sequence length="197" mass="20291">MSDAIIAGRFDSFAKAETTASRLRAQGVAEEDMSVFYVNPPGQHATYPIGGDTAVDPGARRSGIGAIAGVLLGATAGAALGAAIITILGVSPPVSLFVLVFATGLCAYVGSLVGALSLTRDARAEGRRGRAPVRNAGVLLATHVEPANAGLVCDLLRKGGARDIERAQGHWREGRWADFDPLAPPVPAGREGEPRRA</sequence>
<keyword evidence="2" id="KW-0472">Membrane</keyword>
<comment type="caution">
    <text evidence="3">The sequence shown here is derived from an EMBL/GenBank/DDBJ whole genome shotgun (WGS) entry which is preliminary data.</text>
</comment>
<proteinExistence type="predicted"/>
<reference evidence="3" key="1">
    <citation type="submission" date="2021-03" db="EMBL/GenBank/DDBJ databases">
        <authorList>
            <person name="Peeters C."/>
        </authorList>
    </citation>
    <scope>NUCLEOTIDE SEQUENCE</scope>
    <source>
        <strain evidence="3">LMG 31506</strain>
    </source>
</reference>
<name>A0A916IXF4_9BURK</name>
<evidence type="ECO:0000256" key="1">
    <source>
        <dbReference type="SAM" id="MobiDB-lite"/>
    </source>
</evidence>